<dbReference type="InterPro" id="IPR036928">
    <property type="entry name" value="AS_sf"/>
</dbReference>
<keyword evidence="4" id="KW-1185">Reference proteome</keyword>
<accession>D3F5J9</accession>
<gene>
    <name evidence="3" type="ordered locus">Cwoe_2241</name>
</gene>
<dbReference type="STRING" id="469383.Cwoe_2241"/>
<dbReference type="PANTHER" id="PTHR11895">
    <property type="entry name" value="TRANSAMIDASE"/>
    <property type="match status" value="1"/>
</dbReference>
<evidence type="ECO:0000313" key="4">
    <source>
        <dbReference type="Proteomes" id="UP000008229"/>
    </source>
</evidence>
<proteinExistence type="inferred from homology"/>
<dbReference type="InterPro" id="IPR023631">
    <property type="entry name" value="Amidase_dom"/>
</dbReference>
<feature type="domain" description="Amidase" evidence="2">
    <location>
        <begin position="24"/>
        <end position="450"/>
    </location>
</feature>
<dbReference type="AlphaFoldDB" id="D3F5J9"/>
<dbReference type="eggNOG" id="COG0154">
    <property type="taxonomic scope" value="Bacteria"/>
</dbReference>
<dbReference type="Pfam" id="PF01425">
    <property type="entry name" value="Amidase"/>
    <property type="match status" value="1"/>
</dbReference>
<name>D3F5J9_CONWI</name>
<dbReference type="SUPFAM" id="SSF75304">
    <property type="entry name" value="Amidase signature (AS) enzymes"/>
    <property type="match status" value="1"/>
</dbReference>
<dbReference type="PANTHER" id="PTHR11895:SF7">
    <property type="entry name" value="GLUTAMYL-TRNA(GLN) AMIDOTRANSFERASE SUBUNIT A, MITOCHONDRIAL"/>
    <property type="match status" value="1"/>
</dbReference>
<dbReference type="PROSITE" id="PS00571">
    <property type="entry name" value="AMIDASES"/>
    <property type="match status" value="1"/>
</dbReference>
<dbReference type="Gene3D" id="3.90.1300.10">
    <property type="entry name" value="Amidase signature (AS) domain"/>
    <property type="match status" value="1"/>
</dbReference>
<dbReference type="InterPro" id="IPR000120">
    <property type="entry name" value="Amidase"/>
</dbReference>
<dbReference type="KEGG" id="cwo:Cwoe_2241"/>
<dbReference type="OrthoDB" id="182039at2"/>
<evidence type="ECO:0000313" key="3">
    <source>
        <dbReference type="EMBL" id="ADB50666.1"/>
    </source>
</evidence>
<dbReference type="RefSeq" id="WP_012933717.1">
    <property type="nucleotide sequence ID" value="NC_013739.1"/>
</dbReference>
<dbReference type="Proteomes" id="UP000008229">
    <property type="component" value="Chromosome"/>
</dbReference>
<organism evidence="3 4">
    <name type="scientific">Conexibacter woesei (strain DSM 14684 / CCUG 47730 / CIP 108061 / JCM 11494 / NBRC 100937 / ID131577)</name>
    <dbReference type="NCBI Taxonomy" id="469383"/>
    <lineage>
        <taxon>Bacteria</taxon>
        <taxon>Bacillati</taxon>
        <taxon>Actinomycetota</taxon>
        <taxon>Thermoleophilia</taxon>
        <taxon>Solirubrobacterales</taxon>
        <taxon>Conexibacteraceae</taxon>
        <taxon>Conexibacter</taxon>
    </lineage>
</organism>
<sequence>MVDPFQSATELAAQVRRREVTPSELVEATLARIELHEPRLNAFCHVTADAARTVAREQDARLAAGEQDLPPFFGVPIAIKDLHPVAGWPLCSASIGAAHPVMERDAAAVAALRGAGFVFVGGTTSPEFGTVSVTESHRHGVTRNPWDLGRSPGGSSGGAAAAVAAGVLPIAHGSDGAGSIREPASYCGLVGLKPSRALVPSDIHAMEGLATEGVLTRTVADTAAALDVFAAAPRRSWYVAPPAARSYAESASVDPPRLRIGCNLQPAFPGVDVHPHAAQIGRAAAGLLSDLGHDVRDVRLPGLDPEWFERTFDVLYAAGSADVPIEDEARVEPLNRTLRERARATDALTYIDAVYALQLRSAELIGLWDEIDVMVTPTNPLLAPPEGWQWEGQEDDPWRPLRRAEQTASLTVLGNVLGLPAISIPLFSQPDGMPLGVQLMGRPWQDGTVLSLAGELERARPWHDRRPAGFA</sequence>
<reference evidence="4" key="2">
    <citation type="submission" date="2010-01" db="EMBL/GenBank/DDBJ databases">
        <title>The complete genome of Conexibacter woesei DSM 14684.</title>
        <authorList>
            <consortium name="US DOE Joint Genome Institute (JGI-PGF)"/>
            <person name="Lucas S."/>
            <person name="Copeland A."/>
            <person name="Lapidus A."/>
            <person name="Glavina del Rio T."/>
            <person name="Dalin E."/>
            <person name="Tice H."/>
            <person name="Bruce D."/>
            <person name="Goodwin L."/>
            <person name="Pitluck S."/>
            <person name="Kyrpides N."/>
            <person name="Mavromatis K."/>
            <person name="Ivanova N."/>
            <person name="Mikhailova N."/>
            <person name="Chertkov O."/>
            <person name="Brettin T."/>
            <person name="Detter J.C."/>
            <person name="Han C."/>
            <person name="Larimer F."/>
            <person name="Land M."/>
            <person name="Hauser L."/>
            <person name="Markowitz V."/>
            <person name="Cheng J.-F."/>
            <person name="Hugenholtz P."/>
            <person name="Woyke T."/>
            <person name="Wu D."/>
            <person name="Pukall R."/>
            <person name="Steenblock K."/>
            <person name="Schneider S."/>
            <person name="Klenk H.-P."/>
            <person name="Eisen J.A."/>
        </authorList>
    </citation>
    <scope>NUCLEOTIDE SEQUENCE [LARGE SCALE GENOMIC DNA]</scope>
    <source>
        <strain evidence="4">DSM 14684 / CIP 108061 / JCM 11494 / NBRC 100937 / ID131577</strain>
    </source>
</reference>
<reference evidence="3 4" key="1">
    <citation type="journal article" date="2010" name="Stand. Genomic Sci.">
        <title>Complete genome sequence of Conexibacter woesei type strain (ID131577).</title>
        <authorList>
            <person name="Pukall R."/>
            <person name="Lapidus A."/>
            <person name="Glavina Del Rio T."/>
            <person name="Copeland A."/>
            <person name="Tice H."/>
            <person name="Cheng J.-F."/>
            <person name="Lucas S."/>
            <person name="Chen F."/>
            <person name="Nolan M."/>
            <person name="Bruce D."/>
            <person name="Goodwin L."/>
            <person name="Pitluck S."/>
            <person name="Mavromatis K."/>
            <person name="Ivanova N."/>
            <person name="Ovchinnikova G."/>
            <person name="Pati A."/>
            <person name="Chen A."/>
            <person name="Palaniappan K."/>
            <person name="Land M."/>
            <person name="Hauser L."/>
            <person name="Chang Y.-J."/>
            <person name="Jeffries C.D."/>
            <person name="Chain P."/>
            <person name="Meincke L."/>
            <person name="Sims D."/>
            <person name="Brettin T."/>
            <person name="Detter J.C."/>
            <person name="Rohde M."/>
            <person name="Goeker M."/>
            <person name="Bristow J."/>
            <person name="Eisen J.A."/>
            <person name="Markowitz V."/>
            <person name="Kyrpides N.C."/>
            <person name="Klenk H.-P."/>
            <person name="Hugenholtz P."/>
        </authorList>
    </citation>
    <scope>NUCLEOTIDE SEQUENCE [LARGE SCALE GENOMIC DNA]</scope>
    <source>
        <strain evidence="4">DSM 14684 / CIP 108061 / JCM 11494 / NBRC 100937 / ID131577</strain>
    </source>
</reference>
<dbReference type="HOGENOM" id="CLU_009600_0_4_11"/>
<evidence type="ECO:0000256" key="1">
    <source>
        <dbReference type="ARBA" id="ARBA00009199"/>
    </source>
</evidence>
<evidence type="ECO:0000259" key="2">
    <source>
        <dbReference type="Pfam" id="PF01425"/>
    </source>
</evidence>
<dbReference type="InterPro" id="IPR020556">
    <property type="entry name" value="Amidase_CS"/>
</dbReference>
<dbReference type="GO" id="GO:0003824">
    <property type="term" value="F:catalytic activity"/>
    <property type="evidence" value="ECO:0007669"/>
    <property type="project" value="InterPro"/>
</dbReference>
<comment type="similarity">
    <text evidence="1">Belongs to the amidase family.</text>
</comment>
<dbReference type="EMBL" id="CP001854">
    <property type="protein sequence ID" value="ADB50666.1"/>
    <property type="molecule type" value="Genomic_DNA"/>
</dbReference>
<protein>
    <submittedName>
        <fullName evidence="3">Amidase</fullName>
    </submittedName>
</protein>